<evidence type="ECO:0000256" key="2">
    <source>
        <dbReference type="ARBA" id="ARBA00022723"/>
    </source>
</evidence>
<evidence type="ECO:0000256" key="5">
    <source>
        <dbReference type="ARBA" id="ARBA00023125"/>
    </source>
</evidence>
<dbReference type="SUPFAM" id="SSF57701">
    <property type="entry name" value="Zn2/Cys6 DNA-binding domain"/>
    <property type="match status" value="1"/>
</dbReference>
<dbReference type="Proteomes" id="UP000224854">
    <property type="component" value="Unassembled WGS sequence"/>
</dbReference>
<dbReference type="InterPro" id="IPR001138">
    <property type="entry name" value="Zn2Cys6_DnaBD"/>
</dbReference>
<gene>
    <name evidence="10" type="ORF">CDD82_2845</name>
</gene>
<dbReference type="EMBL" id="NJEU01000021">
    <property type="protein sequence ID" value="PHH83234.1"/>
    <property type="molecule type" value="Genomic_DNA"/>
</dbReference>
<keyword evidence="5" id="KW-0238">DNA-binding</keyword>
<name>A0A2C5ZUV6_9HYPO</name>
<keyword evidence="6" id="KW-0804">Transcription</keyword>
<dbReference type="Pfam" id="PF00172">
    <property type="entry name" value="Zn_clus"/>
    <property type="match status" value="1"/>
</dbReference>
<keyword evidence="11" id="KW-1185">Reference proteome</keyword>
<organism evidence="10 11">
    <name type="scientific">Ophiocordyceps australis</name>
    <dbReference type="NCBI Taxonomy" id="1399860"/>
    <lineage>
        <taxon>Eukaryota</taxon>
        <taxon>Fungi</taxon>
        <taxon>Dikarya</taxon>
        <taxon>Ascomycota</taxon>
        <taxon>Pezizomycotina</taxon>
        <taxon>Sordariomycetes</taxon>
        <taxon>Hypocreomycetidae</taxon>
        <taxon>Hypocreales</taxon>
        <taxon>Ophiocordycipitaceae</taxon>
        <taxon>Ophiocordyceps</taxon>
    </lineage>
</organism>
<sequence>MDLESALDREPAPAESRGTGDASLRFIAPAPARPTTPTDYHMAQNLPKRARVGVRKACALCRSKKSRCDGIRPQCTPCLKQNARCHYDADVNQHQVNADLIRLFTQTPEKDAIDLLLRLRSTVYSESAPPSTEDSNQPEPSQAKNNQLKEKHGKAHGKNYLAKIQELVRIQKLASSVDENPSHLEANQGRHAREESPWSALSNTAFHSQSSWWTRADLDKDRVRCLFDALFELDYFSFCLMCKDQFLSDYQSGSTRYCSSSLVNALIALAIRVLSDQEEALGVCWLQDADFFDEAKGMVHAGQLNSIPDAQALGILSLYEFTYGHQAEARNFAASSSTHIAKLGPLGPLTDVEQEEWSRVQKSSYCSAVFLVRQASNDLKVDMLEDGSIALNQPFCPVRNQCDSDSPTTSTSNLVSNAGRCTSELHGITSIPERVFQLTELVYTYISVANTNGQFDAKDALAIYTKCLHWYNDVFPMLPKTENDAPLALFIHIYYHFCLLCLFQPVSNLFQSNIYLQPQNICLQAARTIIELVESYTGLFSLQRVSIFIPHFVWAAGLASITIESMHDTEVNESDQRCAQSSIADRASILLVQMSSFHPIDTLANNVF</sequence>
<proteinExistence type="predicted"/>
<feature type="domain" description="Zn(2)-C6 fungal-type" evidence="9">
    <location>
        <begin position="57"/>
        <end position="87"/>
    </location>
</feature>
<dbReference type="Gene3D" id="4.10.240.10">
    <property type="entry name" value="Zn(2)-C6 fungal-type DNA-binding domain"/>
    <property type="match status" value="1"/>
</dbReference>
<evidence type="ECO:0000256" key="8">
    <source>
        <dbReference type="SAM" id="MobiDB-lite"/>
    </source>
</evidence>
<keyword evidence="4" id="KW-0805">Transcription regulation</keyword>
<dbReference type="CDD" id="cd12148">
    <property type="entry name" value="fungal_TF_MHR"/>
    <property type="match status" value="1"/>
</dbReference>
<dbReference type="InterPro" id="IPR036864">
    <property type="entry name" value="Zn2-C6_fun-type_DNA-bd_sf"/>
</dbReference>
<comment type="caution">
    <text evidence="10">The sequence shown here is derived from an EMBL/GenBank/DDBJ whole genome shotgun (WGS) entry which is preliminary data.</text>
</comment>
<accession>A0A2C5ZUV6</accession>
<keyword evidence="7" id="KW-0539">Nucleus</keyword>
<evidence type="ECO:0000256" key="4">
    <source>
        <dbReference type="ARBA" id="ARBA00023015"/>
    </source>
</evidence>
<feature type="region of interest" description="Disordered" evidence="8">
    <location>
        <begin position="1"/>
        <end position="23"/>
    </location>
</feature>
<dbReference type="GO" id="GO:0000981">
    <property type="term" value="F:DNA-binding transcription factor activity, RNA polymerase II-specific"/>
    <property type="evidence" value="ECO:0007669"/>
    <property type="project" value="InterPro"/>
</dbReference>
<keyword evidence="2" id="KW-0479">Metal-binding</keyword>
<reference evidence="10 11" key="1">
    <citation type="submission" date="2017-06" db="EMBL/GenBank/DDBJ databases">
        <title>Ant-infecting Ophiocordyceps genomes reveal a high diversity of potential behavioral manipulation genes and a possible major role for enterotoxins.</title>
        <authorList>
            <person name="De Bekker C."/>
            <person name="Evans H.C."/>
            <person name="Brachmann A."/>
            <person name="Hughes D.P."/>
        </authorList>
    </citation>
    <scope>NUCLEOTIDE SEQUENCE [LARGE SCALE GENOMIC DNA]</scope>
    <source>
        <strain evidence="10 11">1348a</strain>
    </source>
</reference>
<evidence type="ECO:0000256" key="3">
    <source>
        <dbReference type="ARBA" id="ARBA00022833"/>
    </source>
</evidence>
<dbReference type="AlphaFoldDB" id="A0A2C5ZUV6"/>
<dbReference type="GO" id="GO:0003677">
    <property type="term" value="F:DNA binding"/>
    <property type="evidence" value="ECO:0007669"/>
    <property type="project" value="UniProtKB-KW"/>
</dbReference>
<dbReference type="OrthoDB" id="5239226at2759"/>
<feature type="compositionally biased region" description="Basic and acidic residues" evidence="8">
    <location>
        <begin position="1"/>
        <end position="12"/>
    </location>
</feature>
<evidence type="ECO:0000256" key="1">
    <source>
        <dbReference type="ARBA" id="ARBA00004123"/>
    </source>
</evidence>
<protein>
    <recommendedName>
        <fullName evidence="9">Zn(2)-C6 fungal-type domain-containing protein</fullName>
    </recommendedName>
</protein>
<dbReference type="GO" id="GO:0008270">
    <property type="term" value="F:zinc ion binding"/>
    <property type="evidence" value="ECO:0007669"/>
    <property type="project" value="InterPro"/>
</dbReference>
<dbReference type="PROSITE" id="PS00463">
    <property type="entry name" value="ZN2_CY6_FUNGAL_1"/>
    <property type="match status" value="1"/>
</dbReference>
<evidence type="ECO:0000256" key="6">
    <source>
        <dbReference type="ARBA" id="ARBA00023163"/>
    </source>
</evidence>
<evidence type="ECO:0000259" key="9">
    <source>
        <dbReference type="PROSITE" id="PS50048"/>
    </source>
</evidence>
<evidence type="ECO:0000256" key="7">
    <source>
        <dbReference type="ARBA" id="ARBA00023242"/>
    </source>
</evidence>
<dbReference type="PROSITE" id="PS50048">
    <property type="entry name" value="ZN2_CY6_FUNGAL_2"/>
    <property type="match status" value="1"/>
</dbReference>
<dbReference type="InterPro" id="IPR051615">
    <property type="entry name" value="Transcr_Regulatory_Elem"/>
</dbReference>
<evidence type="ECO:0000313" key="10">
    <source>
        <dbReference type="EMBL" id="PHH83234.1"/>
    </source>
</evidence>
<dbReference type="PANTHER" id="PTHR31313">
    <property type="entry name" value="TY1 ENHANCER ACTIVATOR"/>
    <property type="match status" value="1"/>
</dbReference>
<dbReference type="CDD" id="cd00067">
    <property type="entry name" value="GAL4"/>
    <property type="match status" value="1"/>
</dbReference>
<dbReference type="PANTHER" id="PTHR31313:SF4">
    <property type="entry name" value="CONIDIAL DEVELOPMENT PROTEIN FLUFFY"/>
    <property type="match status" value="1"/>
</dbReference>
<dbReference type="GO" id="GO:0005634">
    <property type="term" value="C:nucleus"/>
    <property type="evidence" value="ECO:0007669"/>
    <property type="project" value="UniProtKB-SubCell"/>
</dbReference>
<feature type="region of interest" description="Disordered" evidence="8">
    <location>
        <begin position="126"/>
        <end position="155"/>
    </location>
</feature>
<comment type="subcellular location">
    <subcellularLocation>
        <location evidence="1">Nucleus</location>
    </subcellularLocation>
</comment>
<dbReference type="SMART" id="SM00066">
    <property type="entry name" value="GAL4"/>
    <property type="match status" value="1"/>
</dbReference>
<evidence type="ECO:0000313" key="11">
    <source>
        <dbReference type="Proteomes" id="UP000224854"/>
    </source>
</evidence>
<keyword evidence="3" id="KW-0862">Zinc</keyword>
<feature type="compositionally biased region" description="Polar residues" evidence="8">
    <location>
        <begin position="126"/>
        <end position="146"/>
    </location>
</feature>